<dbReference type="Pfam" id="PF13151">
    <property type="entry name" value="DUF3990"/>
    <property type="match status" value="1"/>
</dbReference>
<dbReference type="Proteomes" id="UP000187651">
    <property type="component" value="Unassembled WGS sequence"/>
</dbReference>
<dbReference type="EMBL" id="FNHZ01000003">
    <property type="protein sequence ID" value="SDM88151.1"/>
    <property type="molecule type" value="Genomic_DNA"/>
</dbReference>
<organism evidence="1 2">
    <name type="scientific">Lachnospira pectinoschiza</name>
    <dbReference type="NCBI Taxonomy" id="28052"/>
    <lineage>
        <taxon>Bacteria</taxon>
        <taxon>Bacillati</taxon>
        <taxon>Bacillota</taxon>
        <taxon>Clostridia</taxon>
        <taxon>Lachnospirales</taxon>
        <taxon>Lachnospiraceae</taxon>
        <taxon>Lachnospira</taxon>
    </lineage>
</organism>
<keyword evidence="2" id="KW-1185">Reference proteome</keyword>
<proteinExistence type="predicted"/>
<protein>
    <recommendedName>
        <fullName evidence="3">DUF3990 domain-containing protein</fullName>
    </recommendedName>
</protein>
<dbReference type="RefSeq" id="WP_074521496.1">
    <property type="nucleotide sequence ID" value="NZ_FNHZ01000003.1"/>
</dbReference>
<dbReference type="AlphaFoldDB" id="A0A1G9WV60"/>
<sequence>MKLYHGAERIIKKPVWGEGFIFNDFGQGFYCSQEMEITKEWACQNKTNGFVSEFEINLKGEGINFLDLNSGEYNIFNWMAIVLENRQFRINGEDAIRARKYILDNFYVDYWKCDIVRGYRADDSYFAITNAFLNNDISLENFYKSMDLGKNGIQLLLRTKKVYDLLEFKKASFANKEIYYPKKIARDMKFREEFTKSISEEDDGLKLYINDIVEKGWKSNDECLQRYILG</sequence>
<accession>A0A1G9WV60</accession>
<evidence type="ECO:0000313" key="2">
    <source>
        <dbReference type="Proteomes" id="UP000187651"/>
    </source>
</evidence>
<gene>
    <name evidence="1" type="ORF">SAMN05216544_1350</name>
</gene>
<dbReference type="InterPro" id="IPR025051">
    <property type="entry name" value="DUF3990"/>
</dbReference>
<evidence type="ECO:0008006" key="3">
    <source>
        <dbReference type="Google" id="ProtNLM"/>
    </source>
</evidence>
<evidence type="ECO:0000313" key="1">
    <source>
        <dbReference type="EMBL" id="SDM88151.1"/>
    </source>
</evidence>
<name>A0A1G9WV60_9FIRM</name>
<reference evidence="2" key="1">
    <citation type="submission" date="2016-10" db="EMBL/GenBank/DDBJ databases">
        <authorList>
            <person name="Varghese N."/>
            <person name="Submissions S."/>
        </authorList>
    </citation>
    <scope>NUCLEOTIDE SEQUENCE [LARGE SCALE GENOMIC DNA]</scope>
    <source>
        <strain evidence="2">M83</strain>
    </source>
</reference>
<dbReference type="OrthoDB" id="9813772at2"/>